<dbReference type="EMBL" id="MN234226">
    <property type="protein sequence ID" value="QFG14106.1"/>
    <property type="molecule type" value="Genomic_DNA"/>
</dbReference>
<organism evidence="1 2">
    <name type="scientific">Mycobacterium phage Curiosium</name>
    <dbReference type="NCBI Taxonomy" id="2599859"/>
    <lineage>
        <taxon>Viruses</taxon>
        <taxon>Duplodnaviria</taxon>
        <taxon>Heunggongvirae</taxon>
        <taxon>Uroviricota</taxon>
        <taxon>Caudoviricetes</taxon>
        <taxon>Weiservirinae</taxon>
        <taxon>Anayavirus</taxon>
        <taxon>Anayavirus curiosium</taxon>
    </lineage>
</organism>
<gene>
    <name evidence="1" type="primary">62</name>
    <name evidence="1" type="ORF">PBI_CURIOSIUM_62</name>
</gene>
<dbReference type="RefSeq" id="YP_009953050.1">
    <property type="nucleotide sequence ID" value="NC_051618.1"/>
</dbReference>
<keyword evidence="2" id="KW-1185">Reference proteome</keyword>
<proteinExistence type="predicted"/>
<dbReference type="GeneID" id="60324514"/>
<reference evidence="1 2" key="1">
    <citation type="submission" date="2019-07" db="EMBL/GenBank/DDBJ databases">
        <authorList>
            <person name="Divens A.M."/>
            <person name="Garlena R.A."/>
            <person name="Russell D.A."/>
            <person name="Pope W.H."/>
            <person name="Jacobs-Sera D."/>
            <person name="Hatfull G.F."/>
        </authorList>
    </citation>
    <scope>NUCLEOTIDE SEQUENCE [LARGE SCALE GENOMIC DNA]</scope>
</reference>
<evidence type="ECO:0000313" key="1">
    <source>
        <dbReference type="EMBL" id="QFG14106.1"/>
    </source>
</evidence>
<dbReference type="Proteomes" id="UP000326870">
    <property type="component" value="Segment"/>
</dbReference>
<dbReference type="KEGG" id="vg:60324514"/>
<evidence type="ECO:0000313" key="2">
    <source>
        <dbReference type="Proteomes" id="UP000326870"/>
    </source>
</evidence>
<name>A0A5J6TTK9_9CAUD</name>
<sequence length="132" mass="14532">MNLILMERALALVADERHKQQAKWGDQNHANVHPAALALGGDGDPTTRHVAAFYEIPTALRAKFKTGKAAVTGEDTWADILIEEVAEAIEAAAIHDLRLLTDEQTRRALRDELVQVAAVAVQWIEKLDTTTE</sequence>
<accession>A0A5J6TTK9</accession>
<protein>
    <submittedName>
        <fullName evidence="1">Uncharacterized protein</fullName>
    </submittedName>
</protein>